<dbReference type="EMBL" id="AZFV01000032">
    <property type="protein sequence ID" value="KRM14745.1"/>
    <property type="molecule type" value="Genomic_DNA"/>
</dbReference>
<feature type="chain" id="PRO_5006412683" description="Surface layer protein A domain-containing protein" evidence="1">
    <location>
        <begin position="31"/>
        <end position="406"/>
    </location>
</feature>
<evidence type="ECO:0000256" key="1">
    <source>
        <dbReference type="SAM" id="SignalP"/>
    </source>
</evidence>
<protein>
    <recommendedName>
        <fullName evidence="4">Surface layer protein A domain-containing protein</fullName>
    </recommendedName>
</protein>
<dbReference type="PATRIC" id="fig|1423774.3.peg.1743"/>
<evidence type="ECO:0000313" key="2">
    <source>
        <dbReference type="EMBL" id="KRM14745.1"/>
    </source>
</evidence>
<keyword evidence="1" id="KW-0732">Signal</keyword>
<name>A0A0R1WG84_9LACO</name>
<dbReference type="Proteomes" id="UP000051302">
    <property type="component" value="Unassembled WGS sequence"/>
</dbReference>
<keyword evidence="3" id="KW-1185">Reference proteome</keyword>
<proteinExistence type="predicted"/>
<feature type="signal peptide" evidence="1">
    <location>
        <begin position="1"/>
        <end position="30"/>
    </location>
</feature>
<sequence length="406" mass="43950">MKLGKTLIITGLLFSSVLGSVNVNNITAMAAVESGDSGTTAPEAKRTVSISYVDSHDNAITDTEFLGSAKGSVDISKNATSFSTSELKLPVNYKTVNDTEKDTISVENTTTARKVQVENIEKKTVKAQYQDATGKEITNPGLNDTRSLINPTKQVTASNLDAVSGYEFLKYDAEKDVVIFQAITKANVQILFIDGKGNLLNVKRGQVANKNISELVSDKEVTAPNGYVVSSGQNVVIASASADNNTTVYSAKIKIEPKATVSTHKVGHRGGYTVQRVRISFIDQDGNEAGYQQLNGKDTFSAKIAAPVGYSLVNSSDATIKFDKKGNKDIKINVTKNKPTPVMSEGIVTTNSGEYFHLYTIEGKDITNRGLSGDSKWYTDQYATINGEKMYRVATNEWVKATDVYK</sequence>
<dbReference type="RefSeq" id="WP_057892963.1">
    <property type="nucleotide sequence ID" value="NZ_AZFV01000032.1"/>
</dbReference>
<accession>A0A0R1WG84</accession>
<comment type="caution">
    <text evidence="2">The sequence shown here is derived from an EMBL/GenBank/DDBJ whole genome shotgun (WGS) entry which is preliminary data.</text>
</comment>
<gene>
    <name evidence="2" type="ORF">FD31_GL001680</name>
</gene>
<dbReference type="AlphaFoldDB" id="A0A0R1WG84"/>
<evidence type="ECO:0008006" key="4">
    <source>
        <dbReference type="Google" id="ProtNLM"/>
    </source>
</evidence>
<reference evidence="2 3" key="1">
    <citation type="journal article" date="2015" name="Genome Announc.">
        <title>Expanding the biotechnology potential of lactobacilli through comparative genomics of 213 strains and associated genera.</title>
        <authorList>
            <person name="Sun Z."/>
            <person name="Harris H.M."/>
            <person name="McCann A."/>
            <person name="Guo C."/>
            <person name="Argimon S."/>
            <person name="Zhang W."/>
            <person name="Yang X."/>
            <person name="Jeffery I.B."/>
            <person name="Cooney J.C."/>
            <person name="Kagawa T.F."/>
            <person name="Liu W."/>
            <person name="Song Y."/>
            <person name="Salvetti E."/>
            <person name="Wrobel A."/>
            <person name="Rasinkangas P."/>
            <person name="Parkhill J."/>
            <person name="Rea M.C."/>
            <person name="O'Sullivan O."/>
            <person name="Ritari J."/>
            <person name="Douillard F.P."/>
            <person name="Paul Ross R."/>
            <person name="Yang R."/>
            <person name="Briner A.E."/>
            <person name="Felis G.E."/>
            <person name="de Vos W.M."/>
            <person name="Barrangou R."/>
            <person name="Klaenhammer T.R."/>
            <person name="Caufield P.W."/>
            <person name="Cui Y."/>
            <person name="Zhang H."/>
            <person name="O'Toole P.W."/>
        </authorList>
    </citation>
    <scope>NUCLEOTIDE SEQUENCE [LARGE SCALE GENOMIC DNA]</scope>
    <source>
        <strain evidence="2 3">DSM 16982</strain>
    </source>
</reference>
<evidence type="ECO:0000313" key="3">
    <source>
        <dbReference type="Proteomes" id="UP000051302"/>
    </source>
</evidence>
<organism evidence="2 3">
    <name type="scientific">Companilactobacillus nantensis DSM 16982</name>
    <dbReference type="NCBI Taxonomy" id="1423774"/>
    <lineage>
        <taxon>Bacteria</taxon>
        <taxon>Bacillati</taxon>
        <taxon>Bacillota</taxon>
        <taxon>Bacilli</taxon>
        <taxon>Lactobacillales</taxon>
        <taxon>Lactobacillaceae</taxon>
        <taxon>Companilactobacillus</taxon>
    </lineage>
</organism>